<dbReference type="PROSITE" id="PS50878">
    <property type="entry name" value="RT_POL"/>
    <property type="match status" value="1"/>
</dbReference>
<protein>
    <recommendedName>
        <fullName evidence="1">Reverse transcriptase domain-containing protein</fullName>
    </recommendedName>
</protein>
<dbReference type="HOGENOM" id="CLU_2963427_0_0_1"/>
<reference evidence="2" key="2">
    <citation type="submission" date="2015-06" db="UniProtKB">
        <authorList>
            <consortium name="EnsemblMetazoa"/>
        </authorList>
    </citation>
    <scope>IDENTIFICATION</scope>
</reference>
<dbReference type="Proteomes" id="UP000015102">
    <property type="component" value="Unassembled WGS sequence"/>
</dbReference>
<dbReference type="Pfam" id="PF00078">
    <property type="entry name" value="RVT_1"/>
    <property type="match status" value="1"/>
</dbReference>
<evidence type="ECO:0000259" key="1">
    <source>
        <dbReference type="PROSITE" id="PS50878"/>
    </source>
</evidence>
<feature type="domain" description="Reverse transcriptase" evidence="1">
    <location>
        <begin position="1"/>
        <end position="59"/>
    </location>
</feature>
<reference evidence="3" key="1">
    <citation type="submission" date="2013-02" db="EMBL/GenBank/DDBJ databases">
        <authorList>
            <person name="Hughes D."/>
        </authorList>
    </citation>
    <scope>NUCLEOTIDE SEQUENCE</scope>
    <source>
        <strain>Durham</strain>
        <strain evidence="3">NC isolate 2 -- Noor lab</strain>
    </source>
</reference>
<sequence>MSNRTIKRAFKRGTSQGGEISPLLWLFVVNELFKAFENNGVTIVVYADDVALLARGQLA</sequence>
<dbReference type="AlphaFoldDB" id="T1H0A2"/>
<dbReference type="STRING" id="36166.T1H0A2"/>
<evidence type="ECO:0000313" key="3">
    <source>
        <dbReference type="Proteomes" id="UP000015102"/>
    </source>
</evidence>
<dbReference type="SUPFAM" id="SSF56672">
    <property type="entry name" value="DNA/RNA polymerases"/>
    <property type="match status" value="1"/>
</dbReference>
<proteinExistence type="predicted"/>
<dbReference type="EnsemblMetazoa" id="MESCA009575-RA">
    <property type="protein sequence ID" value="MESCA009575-PA"/>
    <property type="gene ID" value="MESCA009575"/>
</dbReference>
<dbReference type="GO" id="GO:0071897">
    <property type="term" value="P:DNA biosynthetic process"/>
    <property type="evidence" value="ECO:0007669"/>
    <property type="project" value="UniProtKB-ARBA"/>
</dbReference>
<dbReference type="InterPro" id="IPR043502">
    <property type="entry name" value="DNA/RNA_pol_sf"/>
</dbReference>
<organism evidence="2 3">
    <name type="scientific">Megaselia scalaris</name>
    <name type="common">Humpbacked fly</name>
    <name type="synonym">Phora scalaris</name>
    <dbReference type="NCBI Taxonomy" id="36166"/>
    <lineage>
        <taxon>Eukaryota</taxon>
        <taxon>Metazoa</taxon>
        <taxon>Ecdysozoa</taxon>
        <taxon>Arthropoda</taxon>
        <taxon>Hexapoda</taxon>
        <taxon>Insecta</taxon>
        <taxon>Pterygota</taxon>
        <taxon>Neoptera</taxon>
        <taxon>Endopterygota</taxon>
        <taxon>Diptera</taxon>
        <taxon>Brachycera</taxon>
        <taxon>Muscomorpha</taxon>
        <taxon>Platypezoidea</taxon>
        <taxon>Phoridae</taxon>
        <taxon>Megaseliini</taxon>
        <taxon>Megaselia</taxon>
    </lineage>
</organism>
<evidence type="ECO:0000313" key="2">
    <source>
        <dbReference type="EnsemblMetazoa" id="MESCA009575-PA"/>
    </source>
</evidence>
<dbReference type="EMBL" id="CAQQ02087104">
    <property type="status" value="NOT_ANNOTATED_CDS"/>
    <property type="molecule type" value="Genomic_DNA"/>
</dbReference>
<keyword evidence="3" id="KW-1185">Reference proteome</keyword>
<dbReference type="InterPro" id="IPR000477">
    <property type="entry name" value="RT_dom"/>
</dbReference>
<name>T1H0A2_MEGSC</name>
<accession>T1H0A2</accession>